<organism evidence="1">
    <name type="scientific">Arundo donax</name>
    <name type="common">Giant reed</name>
    <name type="synonym">Donax arundinaceus</name>
    <dbReference type="NCBI Taxonomy" id="35708"/>
    <lineage>
        <taxon>Eukaryota</taxon>
        <taxon>Viridiplantae</taxon>
        <taxon>Streptophyta</taxon>
        <taxon>Embryophyta</taxon>
        <taxon>Tracheophyta</taxon>
        <taxon>Spermatophyta</taxon>
        <taxon>Magnoliopsida</taxon>
        <taxon>Liliopsida</taxon>
        <taxon>Poales</taxon>
        <taxon>Poaceae</taxon>
        <taxon>PACMAD clade</taxon>
        <taxon>Arundinoideae</taxon>
        <taxon>Arundineae</taxon>
        <taxon>Arundo</taxon>
    </lineage>
</organism>
<dbReference type="EMBL" id="GBRH01189880">
    <property type="protein sequence ID" value="JAE08016.1"/>
    <property type="molecule type" value="Transcribed_RNA"/>
</dbReference>
<reference evidence="1" key="2">
    <citation type="journal article" date="2015" name="Data Brief">
        <title>Shoot transcriptome of the giant reed, Arundo donax.</title>
        <authorList>
            <person name="Barrero R.A."/>
            <person name="Guerrero F.D."/>
            <person name="Moolhuijzen P."/>
            <person name="Goolsby J.A."/>
            <person name="Tidwell J."/>
            <person name="Bellgard S.E."/>
            <person name="Bellgard M.I."/>
        </authorList>
    </citation>
    <scope>NUCLEOTIDE SEQUENCE</scope>
    <source>
        <tissue evidence="1">Shoot tissue taken approximately 20 cm above the soil surface</tissue>
    </source>
</reference>
<evidence type="ECO:0000313" key="1">
    <source>
        <dbReference type="EMBL" id="JAE08016.1"/>
    </source>
</evidence>
<reference evidence="1" key="1">
    <citation type="submission" date="2014-09" db="EMBL/GenBank/DDBJ databases">
        <authorList>
            <person name="Magalhaes I.L.F."/>
            <person name="Oliveira U."/>
            <person name="Santos F.R."/>
            <person name="Vidigal T.H.D.A."/>
            <person name="Brescovit A.D."/>
            <person name="Santos A.J."/>
        </authorList>
    </citation>
    <scope>NUCLEOTIDE SEQUENCE</scope>
    <source>
        <tissue evidence="1">Shoot tissue taken approximately 20 cm above the soil surface</tissue>
    </source>
</reference>
<protein>
    <submittedName>
        <fullName evidence="1">HK3a</fullName>
    </submittedName>
</protein>
<name>A0A0A9FCZ2_ARUDO</name>
<sequence length="31" mass="3866">MIFLPRHHIYRYNVLHSLLGENNWCVLILNW</sequence>
<dbReference type="AlphaFoldDB" id="A0A0A9FCZ2"/>
<accession>A0A0A9FCZ2</accession>
<proteinExistence type="predicted"/>